<dbReference type="SMART" id="SM00345">
    <property type="entry name" value="HTH_GNTR"/>
    <property type="match status" value="1"/>
</dbReference>
<dbReference type="GO" id="GO:0003700">
    <property type="term" value="F:DNA-binding transcription factor activity"/>
    <property type="evidence" value="ECO:0007669"/>
    <property type="project" value="InterPro"/>
</dbReference>
<dbReference type="InterPro" id="IPR000524">
    <property type="entry name" value="Tscrpt_reg_HTH_GntR"/>
</dbReference>
<dbReference type="SMART" id="SM00895">
    <property type="entry name" value="FCD"/>
    <property type="match status" value="1"/>
</dbReference>
<dbReference type="PROSITE" id="PS50949">
    <property type="entry name" value="HTH_GNTR"/>
    <property type="match status" value="1"/>
</dbReference>
<dbReference type="Gene3D" id="1.10.10.10">
    <property type="entry name" value="Winged helix-like DNA-binding domain superfamily/Winged helix DNA-binding domain"/>
    <property type="match status" value="1"/>
</dbReference>
<comment type="caution">
    <text evidence="6">The sequence shown here is derived from an EMBL/GenBank/DDBJ whole genome shotgun (WGS) entry which is preliminary data.</text>
</comment>
<dbReference type="PRINTS" id="PR00035">
    <property type="entry name" value="HTHGNTR"/>
</dbReference>
<dbReference type="InterPro" id="IPR011711">
    <property type="entry name" value="GntR_C"/>
</dbReference>
<dbReference type="PANTHER" id="PTHR43537">
    <property type="entry name" value="TRANSCRIPTIONAL REGULATOR, GNTR FAMILY"/>
    <property type="match status" value="1"/>
</dbReference>
<evidence type="ECO:0000313" key="7">
    <source>
        <dbReference type="Proteomes" id="UP000320244"/>
    </source>
</evidence>
<reference evidence="6 7" key="2">
    <citation type="submission" date="2019-08" db="EMBL/GenBank/DDBJ databases">
        <title>Jejuicoccus antrihumi gen. nov., sp. nov., a new member of the family Dermacoccaceae isolated from a cave.</title>
        <authorList>
            <person name="Schumann P."/>
            <person name="Kim I.S."/>
        </authorList>
    </citation>
    <scope>NUCLEOTIDE SEQUENCE [LARGE SCALE GENOMIC DNA]</scope>
    <source>
        <strain evidence="6 7">C5-26</strain>
    </source>
</reference>
<keyword evidence="1" id="KW-0805">Transcription regulation</keyword>
<feature type="compositionally biased region" description="Pro residues" evidence="4">
    <location>
        <begin position="1"/>
        <end position="10"/>
    </location>
</feature>
<dbReference type="Gene3D" id="1.20.120.530">
    <property type="entry name" value="GntR ligand-binding domain-like"/>
    <property type="match status" value="1"/>
</dbReference>
<proteinExistence type="predicted"/>
<name>A0A563E1D9_9MICO</name>
<dbReference type="Pfam" id="PF00392">
    <property type="entry name" value="GntR"/>
    <property type="match status" value="1"/>
</dbReference>
<evidence type="ECO:0000259" key="5">
    <source>
        <dbReference type="PROSITE" id="PS50949"/>
    </source>
</evidence>
<organism evidence="6 7">
    <name type="scientific">Leekyejoonella antrihumi</name>
    <dbReference type="NCBI Taxonomy" id="1660198"/>
    <lineage>
        <taxon>Bacteria</taxon>
        <taxon>Bacillati</taxon>
        <taxon>Actinomycetota</taxon>
        <taxon>Actinomycetes</taxon>
        <taxon>Micrococcales</taxon>
        <taxon>Dermacoccaceae</taxon>
        <taxon>Leekyejoonella</taxon>
    </lineage>
</organism>
<feature type="domain" description="HTH gntR-type" evidence="5">
    <location>
        <begin position="34"/>
        <end position="101"/>
    </location>
</feature>
<dbReference type="AlphaFoldDB" id="A0A563E1D9"/>
<dbReference type="Proteomes" id="UP000320244">
    <property type="component" value="Unassembled WGS sequence"/>
</dbReference>
<protein>
    <submittedName>
        <fullName evidence="6">GntR family transcriptional regulator</fullName>
    </submittedName>
</protein>
<dbReference type="SUPFAM" id="SSF48008">
    <property type="entry name" value="GntR ligand-binding domain-like"/>
    <property type="match status" value="1"/>
</dbReference>
<dbReference type="SUPFAM" id="SSF46785">
    <property type="entry name" value="Winged helix' DNA-binding domain"/>
    <property type="match status" value="1"/>
</dbReference>
<evidence type="ECO:0000256" key="2">
    <source>
        <dbReference type="ARBA" id="ARBA00023125"/>
    </source>
</evidence>
<dbReference type="InterPro" id="IPR036390">
    <property type="entry name" value="WH_DNA-bd_sf"/>
</dbReference>
<dbReference type="OrthoDB" id="3864082at2"/>
<reference evidence="6 7" key="1">
    <citation type="submission" date="2019-05" db="EMBL/GenBank/DDBJ databases">
        <authorList>
            <person name="Lee S.D."/>
        </authorList>
    </citation>
    <scope>NUCLEOTIDE SEQUENCE [LARGE SCALE GENOMIC DNA]</scope>
    <source>
        <strain evidence="6 7">C5-26</strain>
    </source>
</reference>
<accession>A0A563E1D9</accession>
<evidence type="ECO:0000256" key="3">
    <source>
        <dbReference type="ARBA" id="ARBA00023163"/>
    </source>
</evidence>
<dbReference type="InterPro" id="IPR008920">
    <property type="entry name" value="TF_FadR/GntR_C"/>
</dbReference>
<dbReference type="PANTHER" id="PTHR43537:SF45">
    <property type="entry name" value="GNTR FAMILY REGULATORY PROTEIN"/>
    <property type="match status" value="1"/>
</dbReference>
<keyword evidence="7" id="KW-1185">Reference proteome</keyword>
<sequence>MEKQIPPSPRSRPKEHPLPTSRHARRPLEPVVQESTARMIADQVREAIARGDLPPGAQLGEAELSHQLGVSRGPLREGLQRLAQEGLLLSIRNRGLFVMEMTPERVDDMYLARQAVERAAAEQIHRKAPVDAGEHLLTVTDTMATTSRAADAAGVGEADIAFHELLVQLAGSPRLSRMHRTLMTETRMCINALESTYDDFECRVQEHRDIAQSFIDGEPGRTDELLRLHMKDAIDRLTAIRPA</sequence>
<feature type="region of interest" description="Disordered" evidence="4">
    <location>
        <begin position="1"/>
        <end position="30"/>
    </location>
</feature>
<evidence type="ECO:0000256" key="1">
    <source>
        <dbReference type="ARBA" id="ARBA00023015"/>
    </source>
</evidence>
<dbReference type="EMBL" id="VCQV01000017">
    <property type="protein sequence ID" value="TWP35714.1"/>
    <property type="molecule type" value="Genomic_DNA"/>
</dbReference>
<dbReference type="GO" id="GO:0003677">
    <property type="term" value="F:DNA binding"/>
    <property type="evidence" value="ECO:0007669"/>
    <property type="project" value="UniProtKB-KW"/>
</dbReference>
<dbReference type="Pfam" id="PF07729">
    <property type="entry name" value="FCD"/>
    <property type="match status" value="1"/>
</dbReference>
<dbReference type="CDD" id="cd07377">
    <property type="entry name" value="WHTH_GntR"/>
    <property type="match status" value="1"/>
</dbReference>
<dbReference type="InterPro" id="IPR036388">
    <property type="entry name" value="WH-like_DNA-bd_sf"/>
</dbReference>
<evidence type="ECO:0000256" key="4">
    <source>
        <dbReference type="SAM" id="MobiDB-lite"/>
    </source>
</evidence>
<keyword evidence="3" id="KW-0804">Transcription</keyword>
<gene>
    <name evidence="6" type="ORF">FGL98_12965</name>
</gene>
<keyword evidence="2" id="KW-0238">DNA-binding</keyword>
<evidence type="ECO:0000313" key="6">
    <source>
        <dbReference type="EMBL" id="TWP35714.1"/>
    </source>
</evidence>